<dbReference type="InterPro" id="IPR000504">
    <property type="entry name" value="RRM_dom"/>
</dbReference>
<evidence type="ECO:0000313" key="5">
    <source>
        <dbReference type="WBParaSite" id="GPUH_0002448001-mRNA-1"/>
    </source>
</evidence>
<dbReference type="PROSITE" id="PS50102">
    <property type="entry name" value="RRM"/>
    <property type="match status" value="1"/>
</dbReference>
<gene>
    <name evidence="3" type="ORF">GPUH_LOCUS24449</name>
</gene>
<dbReference type="InterPro" id="IPR012677">
    <property type="entry name" value="Nucleotide-bd_a/b_plait_sf"/>
</dbReference>
<dbReference type="AlphaFoldDB" id="A0A183EU09"/>
<organism evidence="5">
    <name type="scientific">Gongylonema pulchrum</name>
    <dbReference type="NCBI Taxonomy" id="637853"/>
    <lineage>
        <taxon>Eukaryota</taxon>
        <taxon>Metazoa</taxon>
        <taxon>Ecdysozoa</taxon>
        <taxon>Nematoda</taxon>
        <taxon>Chromadorea</taxon>
        <taxon>Rhabditida</taxon>
        <taxon>Spirurina</taxon>
        <taxon>Spiruromorpha</taxon>
        <taxon>Spiruroidea</taxon>
        <taxon>Gongylonematidae</taxon>
        <taxon>Gongylonema</taxon>
    </lineage>
</organism>
<dbReference type="EMBL" id="UYRT01101177">
    <property type="protein sequence ID" value="VDN42849.1"/>
    <property type="molecule type" value="Genomic_DNA"/>
</dbReference>
<protein>
    <submittedName>
        <fullName evidence="5">RRM domain-containing protein</fullName>
    </submittedName>
</protein>
<dbReference type="WBParaSite" id="GPUH_0002448001-mRNA-1">
    <property type="protein sequence ID" value="GPUH_0002448001-mRNA-1"/>
    <property type="gene ID" value="GPUH_0002448001"/>
</dbReference>
<dbReference type="OrthoDB" id="78437at2759"/>
<evidence type="ECO:0000313" key="4">
    <source>
        <dbReference type="Proteomes" id="UP000271098"/>
    </source>
</evidence>
<keyword evidence="4" id="KW-1185">Reference proteome</keyword>
<sequence length="167" mass="18635">MFPHAKRTCISGHSVLGYTPPASILCLFDACRPFHRRLPKWSFTWVPAASVHCPPTFCSVHWLPLVDVLFLQRILAALRTGMEIMNDLWTVRTGSLLVVGIPHTTSLQEINEYFSRWGVVRSLIVNADITAPGLADYAFVYYSSYAEVSAKFKTAACTYTAVPPIRG</sequence>
<accession>A0A183EU09</accession>
<name>A0A183EU09_9BILA</name>
<evidence type="ECO:0000259" key="2">
    <source>
        <dbReference type="PROSITE" id="PS50102"/>
    </source>
</evidence>
<dbReference type="Proteomes" id="UP000271098">
    <property type="component" value="Unassembled WGS sequence"/>
</dbReference>
<reference evidence="3 4" key="2">
    <citation type="submission" date="2018-11" db="EMBL/GenBank/DDBJ databases">
        <authorList>
            <consortium name="Pathogen Informatics"/>
        </authorList>
    </citation>
    <scope>NUCLEOTIDE SEQUENCE [LARGE SCALE GENOMIC DNA]</scope>
</reference>
<dbReference type="GO" id="GO:0003723">
    <property type="term" value="F:RNA binding"/>
    <property type="evidence" value="ECO:0007669"/>
    <property type="project" value="UniProtKB-UniRule"/>
</dbReference>
<keyword evidence="1" id="KW-0694">RNA-binding</keyword>
<reference evidence="5" key="1">
    <citation type="submission" date="2016-06" db="UniProtKB">
        <authorList>
            <consortium name="WormBaseParasite"/>
        </authorList>
    </citation>
    <scope>IDENTIFICATION</scope>
</reference>
<evidence type="ECO:0000256" key="1">
    <source>
        <dbReference type="PROSITE-ProRule" id="PRU00176"/>
    </source>
</evidence>
<feature type="domain" description="RRM" evidence="2">
    <location>
        <begin position="94"/>
        <end position="167"/>
    </location>
</feature>
<proteinExistence type="predicted"/>
<dbReference type="SUPFAM" id="SSF54928">
    <property type="entry name" value="RNA-binding domain, RBD"/>
    <property type="match status" value="1"/>
</dbReference>
<dbReference type="InterPro" id="IPR035979">
    <property type="entry name" value="RBD_domain_sf"/>
</dbReference>
<dbReference type="CDD" id="cd00590">
    <property type="entry name" value="RRM_SF"/>
    <property type="match status" value="1"/>
</dbReference>
<evidence type="ECO:0000313" key="3">
    <source>
        <dbReference type="EMBL" id="VDN42849.1"/>
    </source>
</evidence>
<dbReference type="Gene3D" id="3.30.70.330">
    <property type="match status" value="1"/>
</dbReference>